<evidence type="ECO:0000256" key="9">
    <source>
        <dbReference type="ARBA" id="ARBA00022801"/>
    </source>
</evidence>
<dbReference type="RefSeq" id="XP_009300531.2">
    <property type="nucleotide sequence ID" value="XM_009302256.5"/>
</dbReference>
<dbReference type="PROSITE" id="PS50207">
    <property type="entry name" value="CASPASE_P10"/>
    <property type="match status" value="1"/>
</dbReference>
<dbReference type="GO" id="GO:0006508">
    <property type="term" value="P:proteolysis"/>
    <property type="evidence" value="ECO:0007669"/>
    <property type="project" value="UniProtKB-KW"/>
</dbReference>
<dbReference type="FunFam" id="3.40.50.1460:FF:000008">
    <property type="entry name" value="caspase-8 isoform X1"/>
    <property type="match status" value="1"/>
</dbReference>
<dbReference type="GO" id="GO:0006915">
    <property type="term" value="P:apoptotic process"/>
    <property type="evidence" value="ECO:0000318"/>
    <property type="project" value="GO_Central"/>
</dbReference>
<dbReference type="GO" id="GO:0005634">
    <property type="term" value="C:nucleus"/>
    <property type="evidence" value="ECO:0007669"/>
    <property type="project" value="UniProtKB-SubCell"/>
</dbReference>
<dbReference type="PROSITE" id="PS50209">
    <property type="entry name" value="CARD"/>
    <property type="match status" value="1"/>
</dbReference>
<keyword evidence="5" id="KW-0597">Phosphoprotein</keyword>
<dbReference type="Gene3D" id="3.40.50.1460">
    <property type="match status" value="1"/>
</dbReference>
<dbReference type="OrthoDB" id="6114029at2759"/>
<dbReference type="PROSITE" id="PS01122">
    <property type="entry name" value="CASPASE_CYS"/>
    <property type="match status" value="1"/>
</dbReference>
<dbReference type="CDD" id="cd00032">
    <property type="entry name" value="CASc"/>
    <property type="match status" value="1"/>
</dbReference>
<dbReference type="PANTHER" id="PTHR48169">
    <property type="entry name" value="DED DOMAIN-CONTAINING PROTEIN"/>
    <property type="match status" value="1"/>
</dbReference>
<dbReference type="InterPro" id="IPR033139">
    <property type="entry name" value="Caspase_cys_AS"/>
</dbReference>
<evidence type="ECO:0000256" key="5">
    <source>
        <dbReference type="ARBA" id="ARBA00022553"/>
    </source>
</evidence>
<evidence type="ECO:0000256" key="6">
    <source>
        <dbReference type="ARBA" id="ARBA00022670"/>
    </source>
</evidence>
<dbReference type="GO" id="GO:0005737">
    <property type="term" value="C:cytoplasm"/>
    <property type="evidence" value="ECO:0000318"/>
    <property type="project" value="GO_Central"/>
</dbReference>
<keyword evidence="9" id="KW-0378">Hydrolase</keyword>
<dbReference type="EC" id="3.4.22.61" evidence="14"/>
<dbReference type="InterPro" id="IPR029030">
    <property type="entry name" value="Caspase-like_dom_sf"/>
</dbReference>
<dbReference type="SUPFAM" id="SSF47986">
    <property type="entry name" value="DEATH domain"/>
    <property type="match status" value="1"/>
</dbReference>
<dbReference type="GO" id="GO:0004197">
    <property type="term" value="F:cysteine-type endopeptidase activity"/>
    <property type="evidence" value="ECO:0000318"/>
    <property type="project" value="GO_Central"/>
</dbReference>
<dbReference type="AlphaFoldDB" id="A0A8M3BA96"/>
<keyword evidence="7" id="KW-0053">Apoptosis</keyword>
<evidence type="ECO:0000256" key="7">
    <source>
        <dbReference type="ARBA" id="ARBA00022703"/>
    </source>
</evidence>
<dbReference type="InterPro" id="IPR011029">
    <property type="entry name" value="DEATH-like_dom_sf"/>
</dbReference>
<dbReference type="InterPro" id="IPR002138">
    <property type="entry name" value="Pept_C14_p10"/>
</dbReference>
<evidence type="ECO:0000256" key="15">
    <source>
        <dbReference type="ARBA" id="ARBA00068172"/>
    </source>
</evidence>
<evidence type="ECO:0000256" key="12">
    <source>
        <dbReference type="ARBA" id="ARBA00023242"/>
    </source>
</evidence>
<sequence>MDKKESVDKICENKIFLLETLSVDANFILQHVQQAKLITLRDYNNLSDFPQRETKIINLLDKLMGKGEETCHQFIALLRQDCVLENFPMLKDHDIFDSSVQEISPYRIIKNPRGICVIINNEIFSSGMMSRRGSDKDREYLAKVFHWLGFEVVEHNNKDTAEIRNILKDLGRTVDGDCFVCCILSHGRREGVCGTDGNYLSIDEIRDPFTGVKCQKLVGKPKLFFIQGCRGANSLQACVKVEADAGNSKAKVEGDNLDITIPSDTDFLIARSTTNGHVSYRHVREGSWFIQSLCRNLEKHCPRGADILTILLYVNNEVSSQKSIRKQMPIYEVALTRKLFLRPVNP</sequence>
<dbReference type="PRINTS" id="PR00376">
    <property type="entry name" value="IL1BCENZYME"/>
</dbReference>
<dbReference type="GeneID" id="795066"/>
<evidence type="ECO:0000256" key="2">
    <source>
        <dbReference type="ARBA" id="ARBA00004496"/>
    </source>
</evidence>
<keyword evidence="4" id="KW-0963">Cytoplasm</keyword>
<comment type="catalytic activity">
    <reaction evidence="13">
        <text>Strict requirement for Asp at position P1 and has a preferred cleavage sequence of (Leu/Asp/Val)-Glu-Thr-Asp-|-(Gly/Ser/Ala).</text>
        <dbReference type="EC" id="3.4.22.61"/>
    </reaction>
</comment>
<dbReference type="Pfam" id="PF00656">
    <property type="entry name" value="Peptidase_C14"/>
    <property type="match status" value="1"/>
</dbReference>
<keyword evidence="12" id="KW-0539">Nucleus</keyword>
<evidence type="ECO:0000256" key="1">
    <source>
        <dbReference type="ARBA" id="ARBA00004123"/>
    </source>
</evidence>
<dbReference type="InterPro" id="IPR001309">
    <property type="entry name" value="Pept_C14_p20"/>
</dbReference>
<dbReference type="SUPFAM" id="SSF52129">
    <property type="entry name" value="Caspase-like"/>
    <property type="match status" value="1"/>
</dbReference>
<dbReference type="Proteomes" id="UP000000437">
    <property type="component" value="Chromosome 6"/>
</dbReference>
<evidence type="ECO:0000256" key="3">
    <source>
        <dbReference type="ARBA" id="ARBA00010134"/>
    </source>
</evidence>
<keyword evidence="6" id="KW-0645">Protease</keyword>
<dbReference type="GO" id="GO:0051604">
    <property type="term" value="P:protein maturation"/>
    <property type="evidence" value="ECO:0007669"/>
    <property type="project" value="UniProtKB-ARBA"/>
</dbReference>
<name>A0A8M3BA96_DANRE</name>
<dbReference type="Gene3D" id="1.10.533.10">
    <property type="entry name" value="Death Domain, Fas"/>
    <property type="match status" value="1"/>
</dbReference>
<evidence type="ECO:0000256" key="13">
    <source>
        <dbReference type="ARBA" id="ARBA00051626"/>
    </source>
</evidence>
<dbReference type="InterPro" id="IPR011600">
    <property type="entry name" value="Pept_C14_caspase"/>
</dbReference>
<accession>A0A8M3BA96</accession>
<evidence type="ECO:0000256" key="4">
    <source>
        <dbReference type="ARBA" id="ARBA00022490"/>
    </source>
</evidence>
<dbReference type="KEGG" id="dre:795066"/>
<comment type="similarity">
    <text evidence="3 16">Belongs to the peptidase C14A family.</text>
</comment>
<keyword evidence="8" id="KW-0677">Repeat</keyword>
<keyword evidence="17" id="KW-1185">Reference proteome</keyword>
<evidence type="ECO:0000313" key="17">
    <source>
        <dbReference type="Proteomes" id="UP000000437"/>
    </source>
</evidence>
<gene>
    <name evidence="18" type="primary">LOC795066</name>
</gene>
<proteinExistence type="inferred from homology"/>
<dbReference type="GO" id="GO:0043525">
    <property type="term" value="P:positive regulation of neuron apoptotic process"/>
    <property type="evidence" value="ECO:0000318"/>
    <property type="project" value="GO_Central"/>
</dbReference>
<evidence type="ECO:0000313" key="18">
    <source>
        <dbReference type="RefSeq" id="XP_009300531.2"/>
    </source>
</evidence>
<evidence type="ECO:0000256" key="11">
    <source>
        <dbReference type="ARBA" id="ARBA00023145"/>
    </source>
</evidence>
<dbReference type="PROSITE" id="PS50208">
    <property type="entry name" value="CASPASE_P20"/>
    <property type="match status" value="1"/>
</dbReference>
<evidence type="ECO:0000256" key="10">
    <source>
        <dbReference type="ARBA" id="ARBA00022807"/>
    </source>
</evidence>
<organism evidence="17 18">
    <name type="scientific">Danio rerio</name>
    <name type="common">Zebrafish</name>
    <name type="synonym">Brachydanio rerio</name>
    <dbReference type="NCBI Taxonomy" id="7955"/>
    <lineage>
        <taxon>Eukaryota</taxon>
        <taxon>Metazoa</taxon>
        <taxon>Chordata</taxon>
        <taxon>Craniata</taxon>
        <taxon>Vertebrata</taxon>
        <taxon>Euteleostomi</taxon>
        <taxon>Actinopterygii</taxon>
        <taxon>Neopterygii</taxon>
        <taxon>Teleostei</taxon>
        <taxon>Ostariophysi</taxon>
        <taxon>Cypriniformes</taxon>
        <taxon>Danionidae</taxon>
        <taxon>Danioninae</taxon>
        <taxon>Danio</taxon>
    </lineage>
</organism>
<protein>
    <recommendedName>
        <fullName evidence="15">Caspase-8</fullName>
        <ecNumber evidence="14">3.4.22.61</ecNumber>
    </recommendedName>
</protein>
<evidence type="ECO:0000256" key="14">
    <source>
        <dbReference type="ARBA" id="ARBA00066479"/>
    </source>
</evidence>
<keyword evidence="11" id="KW-0865">Zymogen</keyword>
<reference evidence="18" key="1">
    <citation type="submission" date="2025-08" db="UniProtKB">
        <authorList>
            <consortium name="RefSeq"/>
        </authorList>
    </citation>
    <scope>IDENTIFICATION</scope>
    <source>
        <strain evidence="18">Tuebingen</strain>
        <tissue evidence="18">Fibroblasts and whole tissue</tissue>
    </source>
</reference>
<keyword evidence="10" id="KW-0788">Thiol protease</keyword>
<dbReference type="PANTHER" id="PTHR48169:SF7">
    <property type="entry name" value="CASPASE 10"/>
    <property type="match status" value="1"/>
</dbReference>
<dbReference type="CDD" id="cd01671">
    <property type="entry name" value="CARD"/>
    <property type="match status" value="1"/>
</dbReference>
<evidence type="ECO:0000256" key="8">
    <source>
        <dbReference type="ARBA" id="ARBA00022737"/>
    </source>
</evidence>
<dbReference type="SMART" id="SM00115">
    <property type="entry name" value="CASc"/>
    <property type="match status" value="1"/>
</dbReference>
<evidence type="ECO:0000256" key="16">
    <source>
        <dbReference type="RuleBase" id="RU003971"/>
    </source>
</evidence>
<dbReference type="InterPro" id="IPR015917">
    <property type="entry name" value="Pept_C14A"/>
</dbReference>
<dbReference type="InterPro" id="IPR001315">
    <property type="entry name" value="CARD"/>
</dbReference>
<comment type="subcellular location">
    <subcellularLocation>
        <location evidence="2">Cytoplasm</location>
    </subcellularLocation>
    <subcellularLocation>
        <location evidence="1">Nucleus</location>
    </subcellularLocation>
</comment>
<dbReference type="PIRSF" id="PIRSF038001">
    <property type="entry name" value="Caspase_ICE"/>
    <property type="match status" value="1"/>
</dbReference>
<dbReference type="GO" id="GO:0031265">
    <property type="term" value="C:CD95 death-inducing signaling complex"/>
    <property type="evidence" value="ECO:0000318"/>
    <property type="project" value="GO_Central"/>
</dbReference>